<evidence type="ECO:0000313" key="2">
    <source>
        <dbReference type="EMBL" id="MDF3832727.1"/>
    </source>
</evidence>
<keyword evidence="3" id="KW-1185">Reference proteome</keyword>
<dbReference type="Proteomes" id="UP001216674">
    <property type="component" value="Unassembled WGS sequence"/>
</dbReference>
<evidence type="ECO:0000256" key="1">
    <source>
        <dbReference type="SAM" id="SignalP"/>
    </source>
</evidence>
<dbReference type="Pfam" id="PF05960">
    <property type="entry name" value="DUF885"/>
    <property type="match status" value="1"/>
</dbReference>
<evidence type="ECO:0000313" key="3">
    <source>
        <dbReference type="Proteomes" id="UP001216674"/>
    </source>
</evidence>
<dbReference type="InterPro" id="IPR010281">
    <property type="entry name" value="DUF885"/>
</dbReference>
<name>A0ABT6AJF8_9BURK</name>
<dbReference type="PANTHER" id="PTHR33361">
    <property type="entry name" value="GLR0591 PROTEIN"/>
    <property type="match status" value="1"/>
</dbReference>
<protein>
    <submittedName>
        <fullName evidence="2">DUF885 domain-containing protein</fullName>
    </submittedName>
</protein>
<proteinExistence type="predicted"/>
<gene>
    <name evidence="2" type="ORF">P3W85_07170</name>
</gene>
<accession>A0ABT6AJF8</accession>
<keyword evidence="1" id="KW-0732">Signal</keyword>
<dbReference type="EMBL" id="JARJLM010000128">
    <property type="protein sequence ID" value="MDF3832727.1"/>
    <property type="molecule type" value="Genomic_DNA"/>
</dbReference>
<dbReference type="PROSITE" id="PS51257">
    <property type="entry name" value="PROKAR_LIPOPROTEIN"/>
    <property type="match status" value="1"/>
</dbReference>
<organism evidence="2 3">
    <name type="scientific">Cupriavidus basilensis</name>
    <dbReference type="NCBI Taxonomy" id="68895"/>
    <lineage>
        <taxon>Bacteria</taxon>
        <taxon>Pseudomonadati</taxon>
        <taxon>Pseudomonadota</taxon>
        <taxon>Betaproteobacteria</taxon>
        <taxon>Burkholderiales</taxon>
        <taxon>Burkholderiaceae</taxon>
        <taxon>Cupriavidus</taxon>
    </lineage>
</organism>
<sequence>MVKHRLAWLALALATTGCTWSASSPSGQLDRLFRSYANDTAPYNPFSASDSGVRKYDSVFANDLSEEYRRNLTALCRRYLTAVKEIPQAELSRQEILSVEIFRRRLDECIEQERFRWYLMPINPAGGWPAAFPVIGSGKGSHPFKTVRNYEDFLKRIDGFVVWTDTAIANMREGMRQEMTQPRDLMIPVLAQLEAQIVKRADLSMFYQPIRQFPSDFDEASRNSLTVQYSMAIESKLIPAYQRLRTFIRDEYLPACRTSAGIGALPGGNEMYRSAVKRSTTLDLEPDQIYRTGQAEVQRIQQEIHRLRTEIIASGEAPLPAYTDAESLLAAYRETGAKVNAVLSGVFGRLPTTGYEIRAIEAYRQQSMSSSYIFPPTDGSRPGIFYLNAASVYGGNGSASVSQSLFLHEVVPGHHMQIALQIENKSLPLFRRKLWYSAFGEGWALYAESLGSELGVYATRHDQLDMLQQELLRSARLVVDVGLHEKGWTKQEAIDYLHSHGGGSDANTRREVERYMSWPGQALSYKIGQLKILALRDRAQARLGHAFDIREFHDEVLKDGVMPLDLLERKMDQWIAARQKVRGESSETGIPDVSLDQIGIR</sequence>
<dbReference type="PANTHER" id="PTHR33361:SF16">
    <property type="entry name" value="DUF885 DOMAIN-CONTAINING PROTEIN"/>
    <property type="match status" value="1"/>
</dbReference>
<dbReference type="RefSeq" id="WP_276264272.1">
    <property type="nucleotide sequence ID" value="NZ_JARJLM010000128.1"/>
</dbReference>
<reference evidence="2 3" key="1">
    <citation type="submission" date="2023-03" db="EMBL/GenBank/DDBJ databases">
        <title>Draft assemblies of triclosan tolerant bacteria isolated from returned activated sludge.</title>
        <authorList>
            <person name="Van Hamelsveld S."/>
        </authorList>
    </citation>
    <scope>NUCLEOTIDE SEQUENCE [LARGE SCALE GENOMIC DNA]</scope>
    <source>
        <strain evidence="2 3">GW210010_S58</strain>
    </source>
</reference>
<comment type="caution">
    <text evidence="2">The sequence shown here is derived from an EMBL/GenBank/DDBJ whole genome shotgun (WGS) entry which is preliminary data.</text>
</comment>
<feature type="chain" id="PRO_5045840742" evidence="1">
    <location>
        <begin position="22"/>
        <end position="601"/>
    </location>
</feature>
<feature type="signal peptide" evidence="1">
    <location>
        <begin position="1"/>
        <end position="21"/>
    </location>
</feature>